<dbReference type="InterPro" id="IPR001940">
    <property type="entry name" value="Peptidase_S1C"/>
</dbReference>
<dbReference type="RefSeq" id="WP_274942775.1">
    <property type="nucleotide sequence ID" value="NZ_JANWOI010000001.1"/>
</dbReference>
<feature type="signal peptide" evidence="12">
    <location>
        <begin position="1"/>
        <end position="21"/>
    </location>
</feature>
<keyword evidence="6" id="KW-0574">Periplasm</keyword>
<comment type="subcellular location">
    <subcellularLocation>
        <location evidence="1">Periplasm</location>
    </subcellularLocation>
</comment>
<feature type="binding site" evidence="10">
    <location>
        <position position="171"/>
    </location>
    <ligand>
        <name>substrate</name>
    </ligand>
</feature>
<evidence type="ECO:0000259" key="13">
    <source>
        <dbReference type="PROSITE" id="PS50106"/>
    </source>
</evidence>
<dbReference type="SUPFAM" id="SSF50156">
    <property type="entry name" value="PDZ domain-like"/>
    <property type="match status" value="2"/>
</dbReference>
<dbReference type="PROSITE" id="PS51257">
    <property type="entry name" value="PROKAR_LIPOPROTEIN"/>
    <property type="match status" value="1"/>
</dbReference>
<dbReference type="Gene3D" id="2.40.10.120">
    <property type="match status" value="1"/>
</dbReference>
<dbReference type="InterPro" id="IPR001478">
    <property type="entry name" value="PDZ"/>
</dbReference>
<dbReference type="PANTHER" id="PTHR22939:SF129">
    <property type="entry name" value="SERINE PROTEASE HTRA2, MITOCHONDRIAL"/>
    <property type="match status" value="1"/>
</dbReference>
<dbReference type="GO" id="GO:0004252">
    <property type="term" value="F:serine-type endopeptidase activity"/>
    <property type="evidence" value="ECO:0007669"/>
    <property type="project" value="InterPro"/>
</dbReference>
<feature type="active site" description="Charge relay system" evidence="9">
    <location>
        <position position="141"/>
    </location>
</feature>
<keyword evidence="4 12" id="KW-0732">Signal</keyword>
<evidence type="ECO:0000256" key="2">
    <source>
        <dbReference type="ARBA" id="ARBA00010541"/>
    </source>
</evidence>
<feature type="region of interest" description="Disordered" evidence="11">
    <location>
        <begin position="25"/>
        <end position="59"/>
    </location>
</feature>
<feature type="binding site" evidence="10">
    <location>
        <begin position="245"/>
        <end position="247"/>
    </location>
    <ligand>
        <name>substrate</name>
    </ligand>
</feature>
<keyword evidence="3" id="KW-0645">Protease</keyword>
<evidence type="ECO:0000256" key="8">
    <source>
        <dbReference type="ARBA" id="ARBA00022825"/>
    </source>
</evidence>
<name>A0A9X3Z6F8_9PROT</name>
<feature type="active site" description="Charge relay system" evidence="9">
    <location>
        <position position="247"/>
    </location>
</feature>
<gene>
    <name evidence="14" type="ORF">NYP16_03815</name>
</gene>
<evidence type="ECO:0000313" key="15">
    <source>
        <dbReference type="Proteomes" id="UP001141619"/>
    </source>
</evidence>
<dbReference type="InterPro" id="IPR011782">
    <property type="entry name" value="Pept_S1C_Do"/>
</dbReference>
<evidence type="ECO:0000256" key="3">
    <source>
        <dbReference type="ARBA" id="ARBA00022670"/>
    </source>
</evidence>
<feature type="active site" description="Charge relay system" evidence="9">
    <location>
        <position position="171"/>
    </location>
</feature>
<dbReference type="Pfam" id="PF17820">
    <property type="entry name" value="PDZ_6"/>
    <property type="match status" value="1"/>
</dbReference>
<dbReference type="EMBL" id="JANWOI010000001">
    <property type="protein sequence ID" value="MDA5193081.1"/>
    <property type="molecule type" value="Genomic_DNA"/>
</dbReference>
<dbReference type="NCBIfam" id="TIGR02037">
    <property type="entry name" value="degP_htrA_DO"/>
    <property type="match status" value="1"/>
</dbReference>
<evidence type="ECO:0000256" key="10">
    <source>
        <dbReference type="PIRSR" id="PIRSR611782-2"/>
    </source>
</evidence>
<evidence type="ECO:0000256" key="12">
    <source>
        <dbReference type="SAM" id="SignalP"/>
    </source>
</evidence>
<feature type="binding site" evidence="10">
    <location>
        <position position="141"/>
    </location>
    <ligand>
        <name>substrate</name>
    </ligand>
</feature>
<dbReference type="InterPro" id="IPR036034">
    <property type="entry name" value="PDZ_sf"/>
</dbReference>
<accession>A0A9X3Z6F8</accession>
<evidence type="ECO:0000313" key="14">
    <source>
        <dbReference type="EMBL" id="MDA5193081.1"/>
    </source>
</evidence>
<keyword evidence="15" id="KW-1185">Reference proteome</keyword>
<dbReference type="GO" id="GO:0042597">
    <property type="term" value="C:periplasmic space"/>
    <property type="evidence" value="ECO:0007669"/>
    <property type="project" value="UniProtKB-SubCell"/>
</dbReference>
<protein>
    <submittedName>
        <fullName evidence="14">DegQ family serine endoprotease</fullName>
    </submittedName>
</protein>
<dbReference type="SUPFAM" id="SSF50494">
    <property type="entry name" value="Trypsin-like serine proteases"/>
    <property type="match status" value="1"/>
</dbReference>
<keyword evidence="8" id="KW-0720">Serine protease</keyword>
<reference evidence="14" key="1">
    <citation type="submission" date="2022-08" db="EMBL/GenBank/DDBJ databases">
        <authorList>
            <person name="Vandamme P."/>
            <person name="Hettiarachchi A."/>
            <person name="Peeters C."/>
            <person name="Cnockaert M."/>
            <person name="Carlier A."/>
        </authorList>
    </citation>
    <scope>NUCLEOTIDE SEQUENCE</scope>
    <source>
        <strain evidence="14">LMG 31809</strain>
    </source>
</reference>
<dbReference type="Pfam" id="PF13365">
    <property type="entry name" value="Trypsin_2"/>
    <property type="match status" value="1"/>
</dbReference>
<dbReference type="PRINTS" id="PR00834">
    <property type="entry name" value="PROTEASES2C"/>
</dbReference>
<feature type="chain" id="PRO_5040989165" evidence="12">
    <location>
        <begin position="22"/>
        <end position="513"/>
    </location>
</feature>
<proteinExistence type="inferred from homology"/>
<feature type="domain" description="PDZ" evidence="13">
    <location>
        <begin position="401"/>
        <end position="492"/>
    </location>
</feature>
<dbReference type="PROSITE" id="PS50106">
    <property type="entry name" value="PDZ"/>
    <property type="match status" value="2"/>
</dbReference>
<organism evidence="14 15">
    <name type="scientific">Govanella unica</name>
    <dbReference type="NCBI Taxonomy" id="2975056"/>
    <lineage>
        <taxon>Bacteria</taxon>
        <taxon>Pseudomonadati</taxon>
        <taxon>Pseudomonadota</taxon>
        <taxon>Alphaproteobacteria</taxon>
        <taxon>Emcibacterales</taxon>
        <taxon>Govanellaceae</taxon>
        <taxon>Govanella</taxon>
    </lineage>
</organism>
<dbReference type="PANTHER" id="PTHR22939">
    <property type="entry name" value="SERINE PROTEASE FAMILY S1C HTRA-RELATED"/>
    <property type="match status" value="1"/>
</dbReference>
<evidence type="ECO:0000256" key="4">
    <source>
        <dbReference type="ARBA" id="ARBA00022729"/>
    </source>
</evidence>
<dbReference type="SMART" id="SM00228">
    <property type="entry name" value="PDZ"/>
    <property type="match status" value="2"/>
</dbReference>
<sequence>MGPTKLRMRLAGILLALLVTACGSEGESQTNKGSDKPPTGVATMPAPARAATPAKAAPESRTQVQMSFAPVVKQVSPAVVNIYTRKVIKTQASQLAPLFNDPMFRRFFGDGARSLPRERVERSLGSGVIVRPDGLIVTNNHVIGDADEITVALSDRREYEAKVILRDDSTDLAVLRINVGAEKLPYLELHDSDRLEVGDMVLALGNPFGVGQTVTSGIVSAVARTNVGATDYQFFIQTDAAINPGNSGGALVTLDGKLAGINTMIYSNSGGYMGIGFAIPSNMIGVVINAALGDGKIIRPWVGASGQSVSSDVARSLGLERPEGVLIDEIYPGSPAAQAGLKVGDIVTHVGSYEISTPQELRFRLRVSGSGNKMPVTFLRSGKVQKVMLELKAAPEVPARNVSMIEDDNFLFGLKVGNLSPAFAEELKLDPMLKGVVVLDMRRDSPALRYRLVQPGDVILAVNGDKVTTVETLKKALAKSPASFNYRIRREDQTLECARAQTGGLNCREVGLQ</sequence>
<evidence type="ECO:0000256" key="11">
    <source>
        <dbReference type="SAM" id="MobiDB-lite"/>
    </source>
</evidence>
<feature type="compositionally biased region" description="Low complexity" evidence="11">
    <location>
        <begin position="42"/>
        <end position="57"/>
    </location>
</feature>
<evidence type="ECO:0000256" key="9">
    <source>
        <dbReference type="PIRSR" id="PIRSR611782-1"/>
    </source>
</evidence>
<evidence type="ECO:0000256" key="6">
    <source>
        <dbReference type="ARBA" id="ARBA00022764"/>
    </source>
</evidence>
<dbReference type="InterPro" id="IPR041489">
    <property type="entry name" value="PDZ_6"/>
</dbReference>
<evidence type="ECO:0000256" key="5">
    <source>
        <dbReference type="ARBA" id="ARBA00022737"/>
    </source>
</evidence>
<evidence type="ECO:0000256" key="1">
    <source>
        <dbReference type="ARBA" id="ARBA00004418"/>
    </source>
</evidence>
<comment type="similarity">
    <text evidence="2">Belongs to the peptidase S1C family.</text>
</comment>
<dbReference type="Pfam" id="PF13180">
    <property type="entry name" value="PDZ_2"/>
    <property type="match status" value="1"/>
</dbReference>
<feature type="domain" description="PDZ" evidence="13">
    <location>
        <begin position="317"/>
        <end position="382"/>
    </location>
</feature>
<dbReference type="InterPro" id="IPR009003">
    <property type="entry name" value="Peptidase_S1_PA"/>
</dbReference>
<keyword evidence="7" id="KW-0378">Hydrolase</keyword>
<comment type="caution">
    <text evidence="14">The sequence shown here is derived from an EMBL/GenBank/DDBJ whole genome shotgun (WGS) entry which is preliminary data.</text>
</comment>
<reference evidence="14" key="2">
    <citation type="journal article" date="2023" name="Syst. Appl. Microbiol.">
        <title>Govania unica gen. nov., sp. nov., a rare biosphere bacterium that represents a novel family in the class Alphaproteobacteria.</title>
        <authorList>
            <person name="Vandamme P."/>
            <person name="Peeters C."/>
            <person name="Hettiarachchi A."/>
            <person name="Cnockaert M."/>
            <person name="Carlier A."/>
        </authorList>
    </citation>
    <scope>NUCLEOTIDE SEQUENCE</scope>
    <source>
        <strain evidence="14">LMG 31809</strain>
    </source>
</reference>
<dbReference type="Proteomes" id="UP001141619">
    <property type="component" value="Unassembled WGS sequence"/>
</dbReference>
<evidence type="ECO:0000256" key="7">
    <source>
        <dbReference type="ARBA" id="ARBA00022801"/>
    </source>
</evidence>
<dbReference type="Gene3D" id="2.30.42.10">
    <property type="match status" value="2"/>
</dbReference>
<dbReference type="GO" id="GO:0006508">
    <property type="term" value="P:proteolysis"/>
    <property type="evidence" value="ECO:0007669"/>
    <property type="project" value="UniProtKB-KW"/>
</dbReference>
<keyword evidence="5" id="KW-0677">Repeat</keyword>
<dbReference type="AlphaFoldDB" id="A0A9X3Z6F8"/>